<evidence type="ECO:0000256" key="6">
    <source>
        <dbReference type="SAM" id="MobiDB-lite"/>
    </source>
</evidence>
<feature type="compositionally biased region" description="Polar residues" evidence="6">
    <location>
        <begin position="159"/>
        <end position="173"/>
    </location>
</feature>
<evidence type="ECO:0000313" key="9">
    <source>
        <dbReference type="Proteomes" id="UP001219518"/>
    </source>
</evidence>
<comment type="caution">
    <text evidence="8">The sequence shown here is derived from an EMBL/GenBank/DDBJ whole genome shotgun (WGS) entry which is preliminary data.</text>
</comment>
<dbReference type="Pfam" id="PF05485">
    <property type="entry name" value="THAP"/>
    <property type="match status" value="1"/>
</dbReference>
<keyword evidence="5" id="KW-0175">Coiled coil</keyword>
<evidence type="ECO:0000256" key="5">
    <source>
        <dbReference type="SAM" id="Coils"/>
    </source>
</evidence>
<keyword evidence="9" id="KW-1185">Reference proteome</keyword>
<dbReference type="InterPro" id="IPR006612">
    <property type="entry name" value="THAP_Znf"/>
</dbReference>
<evidence type="ECO:0000256" key="1">
    <source>
        <dbReference type="ARBA" id="ARBA00022723"/>
    </source>
</evidence>
<evidence type="ECO:0000313" key="8">
    <source>
        <dbReference type="EMBL" id="KAK3923855.1"/>
    </source>
</evidence>
<name>A0AAE1LLG1_9NEOP</name>
<accession>A0AAE1LLG1</accession>
<evidence type="ECO:0000256" key="4">
    <source>
        <dbReference type="ARBA" id="ARBA00023125"/>
    </source>
</evidence>
<evidence type="ECO:0000256" key="2">
    <source>
        <dbReference type="ARBA" id="ARBA00022771"/>
    </source>
</evidence>
<gene>
    <name evidence="8" type="ORF">KUF71_002249</name>
</gene>
<proteinExistence type="predicted"/>
<protein>
    <submittedName>
        <fullName evidence="8">Ras GTPase-activating protein gap-2</fullName>
    </submittedName>
</protein>
<dbReference type="Proteomes" id="UP001219518">
    <property type="component" value="Unassembled WGS sequence"/>
</dbReference>
<feature type="coiled-coil region" evidence="5">
    <location>
        <begin position="204"/>
        <end position="231"/>
    </location>
</feature>
<feature type="domain" description="THAP-type" evidence="7">
    <location>
        <begin position="13"/>
        <end position="57"/>
    </location>
</feature>
<keyword evidence="2" id="KW-0863">Zinc-finger</keyword>
<feature type="region of interest" description="Disordered" evidence="6">
    <location>
        <begin position="159"/>
        <end position="184"/>
    </location>
</feature>
<evidence type="ECO:0000256" key="3">
    <source>
        <dbReference type="ARBA" id="ARBA00022833"/>
    </source>
</evidence>
<keyword evidence="3" id="KW-0862">Zinc</keyword>
<keyword evidence="1" id="KW-0479">Metal-binding</keyword>
<keyword evidence="4" id="KW-0238">DNA-binding</keyword>
<dbReference type="AlphaFoldDB" id="A0AAE1LLG1"/>
<sequence length="335" mass="37827">ILSNLLCFINRFRAQWEIYIDPKYKEKDLRVCCKHFTQSAYNHPKRKSLRWNAVPTLYLPETVDLDEPAASSSSNVADVPSTEKSAATLLPSTEVPAVEHISMVVPDVIFSFPQCDGAMEVSSSSENCTSFSSSSNESSSEIGAALSDHDYHYKDLQPFSSVPGPSQVTSTATKRGGTIPLPRINPRCSTPLLSNIMSTARKIQKRHRNSRNKYKRKCQEVQQKKRSKEENALEVLRGLVTPFLFKMLQCQVRNAHRKPQGMRYTDEEKSVFLGIQKRGRSAYNCLPMLKPSRKTLRAVTKKLNLSPGINDIIMEALHQRTDAMEEGDTPRKKFC</sequence>
<evidence type="ECO:0000259" key="7">
    <source>
        <dbReference type="Pfam" id="PF05485"/>
    </source>
</evidence>
<reference evidence="8" key="1">
    <citation type="submission" date="2021-07" db="EMBL/GenBank/DDBJ databases">
        <authorList>
            <person name="Catto M.A."/>
            <person name="Jacobson A."/>
            <person name="Kennedy G."/>
            <person name="Labadie P."/>
            <person name="Hunt B.G."/>
            <person name="Srinivasan R."/>
        </authorList>
    </citation>
    <scope>NUCLEOTIDE SEQUENCE</scope>
    <source>
        <strain evidence="8">PL_HMW_Pooled</strain>
        <tissue evidence="8">Head</tissue>
    </source>
</reference>
<reference evidence="8" key="2">
    <citation type="journal article" date="2023" name="BMC Genomics">
        <title>Pest status, molecular evolution, and epigenetic factors derived from the genome assembly of Frankliniella fusca, a thysanopteran phytovirus vector.</title>
        <authorList>
            <person name="Catto M.A."/>
            <person name="Labadie P.E."/>
            <person name="Jacobson A.L."/>
            <person name="Kennedy G.G."/>
            <person name="Srinivasan R."/>
            <person name="Hunt B.G."/>
        </authorList>
    </citation>
    <scope>NUCLEOTIDE SEQUENCE</scope>
    <source>
        <strain evidence="8">PL_HMW_Pooled</strain>
    </source>
</reference>
<organism evidence="8 9">
    <name type="scientific">Frankliniella fusca</name>
    <dbReference type="NCBI Taxonomy" id="407009"/>
    <lineage>
        <taxon>Eukaryota</taxon>
        <taxon>Metazoa</taxon>
        <taxon>Ecdysozoa</taxon>
        <taxon>Arthropoda</taxon>
        <taxon>Hexapoda</taxon>
        <taxon>Insecta</taxon>
        <taxon>Pterygota</taxon>
        <taxon>Neoptera</taxon>
        <taxon>Paraneoptera</taxon>
        <taxon>Thysanoptera</taxon>
        <taxon>Terebrantia</taxon>
        <taxon>Thripoidea</taxon>
        <taxon>Thripidae</taxon>
        <taxon>Frankliniella</taxon>
    </lineage>
</organism>
<dbReference type="EMBL" id="JAHWGI010001155">
    <property type="protein sequence ID" value="KAK3923855.1"/>
    <property type="molecule type" value="Genomic_DNA"/>
</dbReference>
<feature type="non-terminal residue" evidence="8">
    <location>
        <position position="1"/>
    </location>
</feature>
<dbReference type="SUPFAM" id="SSF57716">
    <property type="entry name" value="Glucocorticoid receptor-like (DNA-binding domain)"/>
    <property type="match status" value="1"/>
</dbReference>